<organism evidence="1 2">
    <name type="scientific">Marinobacterium zhoushanense</name>
    <dbReference type="NCBI Taxonomy" id="1679163"/>
    <lineage>
        <taxon>Bacteria</taxon>
        <taxon>Pseudomonadati</taxon>
        <taxon>Pseudomonadota</taxon>
        <taxon>Gammaproteobacteria</taxon>
        <taxon>Oceanospirillales</taxon>
        <taxon>Oceanospirillaceae</taxon>
        <taxon>Marinobacterium</taxon>
    </lineage>
</organism>
<dbReference type="InterPro" id="IPR052022">
    <property type="entry name" value="26kDa_periplasmic_antigen"/>
</dbReference>
<dbReference type="EMBL" id="BMIJ01000001">
    <property type="protein sequence ID" value="GGB79148.1"/>
    <property type="molecule type" value="Genomic_DNA"/>
</dbReference>
<evidence type="ECO:0000313" key="2">
    <source>
        <dbReference type="Proteomes" id="UP000629025"/>
    </source>
</evidence>
<dbReference type="Pfam" id="PF04402">
    <property type="entry name" value="SIMPL"/>
    <property type="match status" value="1"/>
</dbReference>
<dbReference type="Gene3D" id="3.30.110.170">
    <property type="entry name" value="Protein of unknown function (DUF541), domain 1"/>
    <property type="match status" value="1"/>
</dbReference>
<accession>A0ABQ1JZT6</accession>
<proteinExistence type="predicted"/>
<dbReference type="InterPro" id="IPR007497">
    <property type="entry name" value="SIMPL/DUF541"/>
</dbReference>
<dbReference type="PANTHER" id="PTHR34387:SF2">
    <property type="entry name" value="SLR1258 PROTEIN"/>
    <property type="match status" value="1"/>
</dbReference>
<evidence type="ECO:0000313" key="1">
    <source>
        <dbReference type="EMBL" id="GGB79148.1"/>
    </source>
</evidence>
<dbReference type="Proteomes" id="UP000629025">
    <property type="component" value="Unassembled WGS sequence"/>
</dbReference>
<name>A0ABQ1JZT6_9GAMM</name>
<comment type="caution">
    <text evidence="1">The sequence shown here is derived from an EMBL/GenBank/DDBJ whole genome shotgun (WGS) entry which is preliminary data.</text>
</comment>
<keyword evidence="2" id="KW-1185">Reference proteome</keyword>
<protein>
    <submittedName>
        <fullName evidence="1">SIMPL domain-containing protein</fullName>
    </submittedName>
</protein>
<dbReference type="PIRSF" id="PIRSF029033">
    <property type="entry name" value="UCP029033"/>
    <property type="match status" value="1"/>
</dbReference>
<gene>
    <name evidence="1" type="ORF">GCM10011352_00990</name>
</gene>
<reference evidence="2" key="1">
    <citation type="journal article" date="2019" name="Int. J. Syst. Evol. Microbiol.">
        <title>The Global Catalogue of Microorganisms (GCM) 10K type strain sequencing project: providing services to taxonomists for standard genome sequencing and annotation.</title>
        <authorList>
            <consortium name="The Broad Institute Genomics Platform"/>
            <consortium name="The Broad Institute Genome Sequencing Center for Infectious Disease"/>
            <person name="Wu L."/>
            <person name="Ma J."/>
        </authorList>
    </citation>
    <scope>NUCLEOTIDE SEQUENCE [LARGE SCALE GENOMIC DNA]</scope>
    <source>
        <strain evidence="2">CGMCC 1.15341</strain>
    </source>
</reference>
<dbReference type="InterPro" id="IPR016907">
    <property type="entry name" value="UCP029033"/>
</dbReference>
<dbReference type="RefSeq" id="WP_188745153.1">
    <property type="nucleotide sequence ID" value="NZ_BMIJ01000001.1"/>
</dbReference>
<dbReference type="PANTHER" id="PTHR34387">
    <property type="entry name" value="SLR1258 PROTEIN"/>
    <property type="match status" value="1"/>
</dbReference>
<sequence length="238" mass="26289">MADSKVSASILGVFLLAAAAVLGYQLSDAAIRFKQLDRSVTVKGLAEREYPADVVIWPIQYIVASNNLEQLYGELDRQAESIRAFLLLGGIEPGEISDSPPAITDKSAQQYGSNNGAEFRYTALRTVTVYSTNIDRVRSVMEGLSQLGRQGIVLSGNEYQSKPDYLFTRLNEIKPGMIEEATRNAREVAQKFASDSDSQLGKIRKASQGQFSIADRDKNNPHIKQVRVVSTVEYYLSD</sequence>
<dbReference type="Gene3D" id="3.30.70.2970">
    <property type="entry name" value="Protein of unknown function (DUF541), domain 2"/>
    <property type="match status" value="1"/>
</dbReference>